<protein>
    <recommendedName>
        <fullName evidence="3">Helix-turn-helix domain-containing protein</fullName>
    </recommendedName>
</protein>
<reference evidence="1" key="1">
    <citation type="journal article" date="2014" name="Int. J. Syst. Evol. Microbiol.">
        <title>Complete genome sequence of Corynebacterium casei LMG S-19264T (=DSM 44701T), isolated from a smear-ripened cheese.</title>
        <authorList>
            <consortium name="US DOE Joint Genome Institute (JGI-PGF)"/>
            <person name="Walter F."/>
            <person name="Albersmeier A."/>
            <person name="Kalinowski J."/>
            <person name="Ruckert C."/>
        </authorList>
    </citation>
    <scope>NUCLEOTIDE SEQUENCE</scope>
    <source>
        <strain evidence="1">CGMCC 1.12214</strain>
    </source>
</reference>
<dbReference type="EMBL" id="BMES01000002">
    <property type="protein sequence ID" value="GGH24534.1"/>
    <property type="molecule type" value="Genomic_DNA"/>
</dbReference>
<dbReference type="AlphaFoldDB" id="A0A917I802"/>
<gene>
    <name evidence="1" type="ORF">GCM10007036_31000</name>
</gene>
<accession>A0A917I802</accession>
<comment type="caution">
    <text evidence="1">The sequence shown here is derived from an EMBL/GenBank/DDBJ whole genome shotgun (WGS) entry which is preliminary data.</text>
</comment>
<evidence type="ECO:0008006" key="3">
    <source>
        <dbReference type="Google" id="ProtNLM"/>
    </source>
</evidence>
<organism evidence="1 2">
    <name type="scientific">Alsobacter metallidurans</name>
    <dbReference type="NCBI Taxonomy" id="340221"/>
    <lineage>
        <taxon>Bacteria</taxon>
        <taxon>Pseudomonadati</taxon>
        <taxon>Pseudomonadota</taxon>
        <taxon>Alphaproteobacteria</taxon>
        <taxon>Hyphomicrobiales</taxon>
        <taxon>Alsobacteraceae</taxon>
        <taxon>Alsobacter</taxon>
    </lineage>
</organism>
<keyword evidence="2" id="KW-1185">Reference proteome</keyword>
<dbReference type="Proteomes" id="UP000603912">
    <property type="component" value="Unassembled WGS sequence"/>
</dbReference>
<sequence>MQFNKDLMARELLQQPPAHNTEQLLSRADAATYVHSRWGAKCSRSFLAKMACLGGGPRFVKIGRSAVYSRPDLDAWCRSRMSAPASKASSEQEAIA</sequence>
<proteinExistence type="predicted"/>
<evidence type="ECO:0000313" key="2">
    <source>
        <dbReference type="Proteomes" id="UP000603912"/>
    </source>
</evidence>
<evidence type="ECO:0000313" key="1">
    <source>
        <dbReference type="EMBL" id="GGH24534.1"/>
    </source>
</evidence>
<name>A0A917I802_9HYPH</name>
<dbReference type="RefSeq" id="WP_188518630.1">
    <property type="nucleotide sequence ID" value="NZ_BMES01000002.1"/>
</dbReference>
<reference evidence="1" key="2">
    <citation type="submission" date="2020-09" db="EMBL/GenBank/DDBJ databases">
        <authorList>
            <person name="Sun Q."/>
            <person name="Zhou Y."/>
        </authorList>
    </citation>
    <scope>NUCLEOTIDE SEQUENCE</scope>
    <source>
        <strain evidence="1">CGMCC 1.12214</strain>
    </source>
</reference>